<dbReference type="Gene3D" id="3.30.420.40">
    <property type="match status" value="2"/>
</dbReference>
<dbReference type="Proteomes" id="UP000590749">
    <property type="component" value="Unassembled WGS sequence"/>
</dbReference>
<dbReference type="RefSeq" id="WP_183221402.1">
    <property type="nucleotide sequence ID" value="NZ_BMPW01000005.1"/>
</dbReference>
<feature type="region of interest" description="Disordered" evidence="1">
    <location>
        <begin position="149"/>
        <end position="179"/>
    </location>
</feature>
<comment type="caution">
    <text evidence="2">The sequence shown here is derived from an EMBL/GenBank/DDBJ whole genome shotgun (WGS) entry which is preliminary data.</text>
</comment>
<keyword evidence="3" id="KW-1185">Reference proteome</keyword>
<reference evidence="2 3" key="1">
    <citation type="submission" date="2020-08" db="EMBL/GenBank/DDBJ databases">
        <title>Genomic Encyclopedia of Type Strains, Phase III (KMG-III): the genomes of soil and plant-associated and newly described type strains.</title>
        <authorList>
            <person name="Whitman W."/>
        </authorList>
    </citation>
    <scope>NUCLEOTIDE SEQUENCE [LARGE SCALE GENOMIC DNA]</scope>
    <source>
        <strain evidence="2 3">CECT 3287</strain>
    </source>
</reference>
<evidence type="ECO:0000313" key="3">
    <source>
        <dbReference type="Proteomes" id="UP000590749"/>
    </source>
</evidence>
<sequence>MINLVFEEPGSQAASPDPYVQSVGAQKFRLFEYEGRYPLPDVVLMVEPGMPTLPVREARIAGVAYDETDYGELRRALHTAWDAGARNTEWVAGRQEISHRRSLQADLLDHTLATKNGEYAEVMVTWRLEYTDRTGAPATGREHVKLEFAPRGVRPETGRGRRGDPESRRLGLPGPLRHRRATEPAYSGFAAVDFGTSASTVTLFDSRGNVITGLDEGQLATLRGQLAGLLTGKPPEHLGQAWSVTLAGLLKEVGTVAPEVAAGGAAALADQLAGRGRRQNGAPNAAERLFDAVCVAFENALVAAEPGLRRWLAPRLLGAYDQAFRVPPLADYQLQQVQFTRAQVTTKEIASRFRIVRDNPIEIELGATTGPNTRQRLKSKLLKREELTGMTGADEREATTDDLIAHVYLHLVQDTEAFAHRDREGLPKMLDTVVVTYPTTTPPFARTRLRSLVKHCLDVTTVVTSYDEGVAAGLFFLMCDFGGNRREFGAETLRARSRRVADDPPTWRQNMLVLDIGAGTTDIALIRLTLIDQTEPIDGVDPAVQGRYYVIRPEVINSTGHAQLGGDYLTLRVFYWIKACIVDALVTGSDHEEARARLRDTIDSLLPDLGTDGPLGVRVAHAGVNDPVPAELIDVLREILPTHYPPGPDTPEAAKLAFQQLWELAEAAKIQLGADPGPDGKEHHRISREQLQSVLNPIDQQNRNNLASLLPAKGIRLARADFVALARPVLSQAVALARWLARTTLGDDPEERLDRVMLSGQTSKMELLQQVVVEDLPGAESDDRLRWNPAALTVEATYAKQAAAIGACWGHSLGQRIGGQKQERPELAAGRTVVSIDVENLFHTLPCSFTQFTQGVNRVELIEGGVRMAELTENTVGVRSAWRPLVPLFDVHRPIDDLASIQWGVFRFETYAEEKENFSPDPAIWLAKPSIGRESLVSMQLEVDQNLSPRVNICQGDPHYLVSGGLELRGDLRDQWDETEMRLRSIPYTLVVDTVDGRRPVFEPWDPATPVTERFPLLLHEVAELDSPAVHGWLSELLPPPQENGDYFFHLRRPDGSDIPLGPLSANGPRDAASARYRVTLDVRGRLSLHRGSPRYWKAAKLHDVERTPGAVFSTDMDRSEVELRDNWDPFSGKH</sequence>
<proteinExistence type="predicted"/>
<dbReference type="EMBL" id="JACHXF010000007">
    <property type="protein sequence ID" value="MBB3096136.1"/>
    <property type="molecule type" value="Genomic_DNA"/>
</dbReference>
<dbReference type="Gene3D" id="3.90.640.10">
    <property type="entry name" value="Actin, Chain A, domain 4"/>
    <property type="match status" value="1"/>
</dbReference>
<name>A0A7W5AGZ9_9ACTN</name>
<protein>
    <recommendedName>
        <fullName evidence="4">Virulence factor SrfB</fullName>
    </recommendedName>
</protein>
<evidence type="ECO:0000313" key="2">
    <source>
        <dbReference type="EMBL" id="MBB3096136.1"/>
    </source>
</evidence>
<dbReference type="SUPFAM" id="SSF53067">
    <property type="entry name" value="Actin-like ATPase domain"/>
    <property type="match status" value="1"/>
</dbReference>
<organism evidence="2 3">
    <name type="scientific">Actinoplanes campanulatus</name>
    <dbReference type="NCBI Taxonomy" id="113559"/>
    <lineage>
        <taxon>Bacteria</taxon>
        <taxon>Bacillati</taxon>
        <taxon>Actinomycetota</taxon>
        <taxon>Actinomycetes</taxon>
        <taxon>Micromonosporales</taxon>
        <taxon>Micromonosporaceae</taxon>
        <taxon>Actinoplanes</taxon>
    </lineage>
</organism>
<dbReference type="InterPro" id="IPR043129">
    <property type="entry name" value="ATPase_NBD"/>
</dbReference>
<gene>
    <name evidence="2" type="ORF">FHR83_003806</name>
</gene>
<accession>A0A7W5AGZ9</accession>
<evidence type="ECO:0008006" key="4">
    <source>
        <dbReference type="Google" id="ProtNLM"/>
    </source>
</evidence>
<feature type="compositionally biased region" description="Basic and acidic residues" evidence="1">
    <location>
        <begin position="149"/>
        <end position="169"/>
    </location>
</feature>
<dbReference type="AlphaFoldDB" id="A0A7W5AGZ9"/>
<evidence type="ECO:0000256" key="1">
    <source>
        <dbReference type="SAM" id="MobiDB-lite"/>
    </source>
</evidence>